<dbReference type="InterPro" id="IPR011990">
    <property type="entry name" value="TPR-like_helical_dom_sf"/>
</dbReference>
<dbReference type="AlphaFoldDB" id="A0A167Y6U0"/>
<dbReference type="GO" id="GO:0034975">
    <property type="term" value="P:protein folding in endoplasmic reticulum"/>
    <property type="evidence" value="ECO:0007669"/>
    <property type="project" value="TreeGrafter"/>
</dbReference>
<comment type="caution">
    <text evidence="11">The sequence shown here is derived from an EMBL/GenBank/DDBJ whole genome shotgun (WGS) entry which is preliminary data.</text>
</comment>
<dbReference type="PRINTS" id="PR00625">
    <property type="entry name" value="JDOMAIN"/>
</dbReference>
<dbReference type="InterPro" id="IPR036869">
    <property type="entry name" value="J_dom_sf"/>
</dbReference>
<accession>A0A167Y6U0</accession>
<keyword evidence="3" id="KW-0677">Repeat</keyword>
<dbReference type="EMBL" id="AZGZ01000015">
    <property type="protein sequence ID" value="KZZ90931.1"/>
    <property type="molecule type" value="Genomic_DNA"/>
</dbReference>
<dbReference type="Gene3D" id="1.10.287.110">
    <property type="entry name" value="DnaJ domain"/>
    <property type="match status" value="1"/>
</dbReference>
<evidence type="ECO:0000256" key="3">
    <source>
        <dbReference type="ARBA" id="ARBA00022737"/>
    </source>
</evidence>
<feature type="region of interest" description="Disordered" evidence="8">
    <location>
        <begin position="445"/>
        <end position="470"/>
    </location>
</feature>
<evidence type="ECO:0000313" key="11">
    <source>
        <dbReference type="EMBL" id="KZZ90931.1"/>
    </source>
</evidence>
<feature type="repeat" description="TPR" evidence="7">
    <location>
        <begin position="46"/>
        <end position="79"/>
    </location>
</feature>
<evidence type="ECO:0000256" key="2">
    <source>
        <dbReference type="ARBA" id="ARBA00022729"/>
    </source>
</evidence>
<proteinExistence type="predicted"/>
<dbReference type="InterPro" id="IPR001623">
    <property type="entry name" value="DnaJ_domain"/>
</dbReference>
<keyword evidence="12" id="KW-1185">Reference proteome</keyword>
<evidence type="ECO:0000256" key="8">
    <source>
        <dbReference type="SAM" id="MobiDB-lite"/>
    </source>
</evidence>
<dbReference type="Pfam" id="PF14559">
    <property type="entry name" value="TPR_19"/>
    <property type="match status" value="1"/>
</dbReference>
<keyword evidence="2 9" id="KW-0732">Signal</keyword>
<sequence length="508" mass="57248">MQLGLQSLAVLIALLLSSAKSYLAGGSPHDALVYFDEAISRDPSNYLTIFQRGAAYLSVGKNSKALADFDRVLELKPKFEGALLQRGRLRVKTANWGDAKKDFKALGSKAAGDLAELETAWQASKSAERAEKKHDWDACVKEATVAIDKAPMSVELRQRRSRCNLEQGDVAAGIRDLSQVLQLAPGSVEPYIHVSNMLFYSLAETERAIAETRKCLRSDPDSKQCSRLMRREKQIAKAIKDVDDLKHNMKYSKALDILLGKQRDDGLLATVKAEEKEARDAHHIHHTAPSNLYTEVLETTCQLLRETKSKQKAQQICQEALQRNPHSLQGLLDKAERQIDADEFEDAIRTLNELREHHSDSVDAQKLMQKAQTLLKRSKEKDYYKVLEVDRDADPQTIKRSYRRLSKIYHPDRASSKGYTKEAAEKKMAELNEAYEVLSDPELKARFDRGDDPNNPQGPPPGGHPFQGAQFNQPFFFQQGSRQKFQGQGFRQGFQGHGFPFQGFPGFF</sequence>
<evidence type="ECO:0000256" key="7">
    <source>
        <dbReference type="PROSITE-ProRule" id="PRU00339"/>
    </source>
</evidence>
<gene>
    <name evidence="11" type="ORF">AAP_03572</name>
</gene>
<organism evidence="11 12">
    <name type="scientific">Ascosphaera apis ARSEF 7405</name>
    <dbReference type="NCBI Taxonomy" id="392613"/>
    <lineage>
        <taxon>Eukaryota</taxon>
        <taxon>Fungi</taxon>
        <taxon>Dikarya</taxon>
        <taxon>Ascomycota</taxon>
        <taxon>Pezizomycotina</taxon>
        <taxon>Eurotiomycetes</taxon>
        <taxon>Eurotiomycetidae</taxon>
        <taxon>Onygenales</taxon>
        <taxon>Ascosphaeraceae</taxon>
        <taxon>Ascosphaera</taxon>
    </lineage>
</organism>
<reference evidence="11 12" key="1">
    <citation type="journal article" date="2016" name="Genome Biol. Evol.">
        <title>Divergent and convergent evolution of fungal pathogenicity.</title>
        <authorList>
            <person name="Shang Y."/>
            <person name="Xiao G."/>
            <person name="Zheng P."/>
            <person name="Cen K."/>
            <person name="Zhan S."/>
            <person name="Wang C."/>
        </authorList>
    </citation>
    <scope>NUCLEOTIDE SEQUENCE [LARGE SCALE GENOMIC DNA]</scope>
    <source>
        <strain evidence="11 12">ARSEF 7405</strain>
    </source>
</reference>
<evidence type="ECO:0000256" key="9">
    <source>
        <dbReference type="SAM" id="SignalP"/>
    </source>
</evidence>
<dbReference type="SUPFAM" id="SSF48452">
    <property type="entry name" value="TPR-like"/>
    <property type="match status" value="2"/>
</dbReference>
<dbReference type="SMART" id="SM00271">
    <property type="entry name" value="DnaJ"/>
    <property type="match status" value="1"/>
</dbReference>
<dbReference type="PROSITE" id="PS50005">
    <property type="entry name" value="TPR"/>
    <property type="match status" value="1"/>
</dbReference>
<feature type="domain" description="J" evidence="10">
    <location>
        <begin position="382"/>
        <end position="451"/>
    </location>
</feature>
<name>A0A167Y6U0_9EURO</name>
<evidence type="ECO:0000256" key="1">
    <source>
        <dbReference type="ARBA" id="ARBA00004319"/>
    </source>
</evidence>
<evidence type="ECO:0000259" key="10">
    <source>
        <dbReference type="PROSITE" id="PS50076"/>
    </source>
</evidence>
<dbReference type="VEuPathDB" id="FungiDB:AAP_03572"/>
<dbReference type="CDD" id="cd06257">
    <property type="entry name" value="DnaJ"/>
    <property type="match status" value="1"/>
</dbReference>
<dbReference type="Pfam" id="PF00226">
    <property type="entry name" value="DnaJ"/>
    <property type="match status" value="1"/>
</dbReference>
<dbReference type="InterPro" id="IPR019734">
    <property type="entry name" value="TPR_rpt"/>
</dbReference>
<feature type="signal peptide" evidence="9">
    <location>
        <begin position="1"/>
        <end position="19"/>
    </location>
</feature>
<dbReference type="SMART" id="SM00028">
    <property type="entry name" value="TPR"/>
    <property type="match status" value="4"/>
</dbReference>
<dbReference type="GO" id="GO:0051787">
    <property type="term" value="F:misfolded protein binding"/>
    <property type="evidence" value="ECO:0007669"/>
    <property type="project" value="TreeGrafter"/>
</dbReference>
<dbReference type="FunFam" id="1.25.40.10:FF:000224">
    <property type="entry name" value="DnaJ and TPR domain protein"/>
    <property type="match status" value="1"/>
</dbReference>
<comment type="subcellular location">
    <subcellularLocation>
        <location evidence="1">Endoplasmic reticulum lumen</location>
    </subcellularLocation>
</comment>
<dbReference type="PROSITE" id="PS50076">
    <property type="entry name" value="DNAJ_2"/>
    <property type="match status" value="1"/>
</dbReference>
<keyword evidence="5" id="KW-0256">Endoplasmic reticulum</keyword>
<dbReference type="SUPFAM" id="SSF46565">
    <property type="entry name" value="Chaperone J-domain"/>
    <property type="match status" value="1"/>
</dbReference>
<evidence type="ECO:0000256" key="4">
    <source>
        <dbReference type="ARBA" id="ARBA00022803"/>
    </source>
</evidence>
<dbReference type="InterPro" id="IPR051727">
    <property type="entry name" value="DnaJ_C3_Co-chaperones"/>
</dbReference>
<dbReference type="GO" id="GO:0051087">
    <property type="term" value="F:protein-folding chaperone binding"/>
    <property type="evidence" value="ECO:0007669"/>
    <property type="project" value="TreeGrafter"/>
</dbReference>
<dbReference type="GO" id="GO:0005788">
    <property type="term" value="C:endoplasmic reticulum lumen"/>
    <property type="evidence" value="ECO:0007669"/>
    <property type="project" value="UniProtKB-SubCell"/>
</dbReference>
<evidence type="ECO:0000256" key="6">
    <source>
        <dbReference type="ARBA" id="ARBA00073740"/>
    </source>
</evidence>
<dbReference type="Proteomes" id="UP000242877">
    <property type="component" value="Unassembled WGS sequence"/>
</dbReference>
<dbReference type="Gene3D" id="1.25.40.10">
    <property type="entry name" value="Tetratricopeptide repeat domain"/>
    <property type="match status" value="1"/>
</dbReference>
<protein>
    <recommendedName>
        <fullName evidence="6">Tetratricopeptide repeat and J domain-containing co-chaperone DNJ1</fullName>
    </recommendedName>
</protein>
<dbReference type="Pfam" id="PF13432">
    <property type="entry name" value="TPR_16"/>
    <property type="match status" value="1"/>
</dbReference>
<evidence type="ECO:0000313" key="12">
    <source>
        <dbReference type="Proteomes" id="UP000242877"/>
    </source>
</evidence>
<feature type="chain" id="PRO_5007894620" description="Tetratricopeptide repeat and J domain-containing co-chaperone DNJ1" evidence="9">
    <location>
        <begin position="20"/>
        <end position="508"/>
    </location>
</feature>
<dbReference type="OrthoDB" id="1726119at2759"/>
<keyword evidence="4 7" id="KW-0802">TPR repeat</keyword>
<dbReference type="PANTHER" id="PTHR44140:SF2">
    <property type="entry name" value="LD25575P"/>
    <property type="match status" value="1"/>
</dbReference>
<dbReference type="PANTHER" id="PTHR44140">
    <property type="entry name" value="LD25575P"/>
    <property type="match status" value="1"/>
</dbReference>
<evidence type="ECO:0000256" key="5">
    <source>
        <dbReference type="ARBA" id="ARBA00022824"/>
    </source>
</evidence>